<gene>
    <name evidence="1" type="primary">pglZ</name>
    <name evidence="1" type="ORF">R6Y96_05510</name>
</gene>
<keyword evidence="2" id="KW-1185">Reference proteome</keyword>
<dbReference type="SUPFAM" id="SSF53649">
    <property type="entry name" value="Alkaline phosphatase-like"/>
    <property type="match status" value="1"/>
</dbReference>
<dbReference type="EMBL" id="CP137642">
    <property type="protein sequence ID" value="WOX56783.1"/>
    <property type="molecule type" value="Genomic_DNA"/>
</dbReference>
<dbReference type="Pfam" id="PF08665">
    <property type="entry name" value="PglZ"/>
    <property type="match status" value="1"/>
</dbReference>
<evidence type="ECO:0000313" key="1">
    <source>
        <dbReference type="EMBL" id="WOX56783.1"/>
    </source>
</evidence>
<name>A0AAX4FS80_9EURY</name>
<protein>
    <submittedName>
        <fullName evidence="1">BREX-3 system phosphatase PglZ</fullName>
    </submittedName>
</protein>
<proteinExistence type="predicted"/>
<dbReference type="RefSeq" id="WP_318620196.1">
    <property type="nucleotide sequence ID" value="NZ_CP137642.1"/>
</dbReference>
<reference evidence="1 2" key="1">
    <citation type="submission" date="2023-10" db="EMBL/GenBank/DDBJ databases">
        <title>The complete genome sequence of Methanoculleus receptaculi DSM 18860.</title>
        <authorList>
            <person name="Lai S.-J."/>
            <person name="You Y.-T."/>
            <person name="Chen S.-C."/>
        </authorList>
    </citation>
    <scope>NUCLEOTIDE SEQUENCE [LARGE SCALE GENOMIC DNA]</scope>
    <source>
        <strain evidence="1 2">DSM 18860</strain>
    </source>
</reference>
<sequence>MSDWREEILENLLQDDRPLIIALDPDALVLEEGIQQAILNRGYDIVSYNDPFSFRIVYESEYRERLERWRDDPVKLIVRFPHDRRGSVPFDLLRDGSCVTVRINDIFPLFSYPVVRLLEPVYYDALYESAKNYRGERMGDAKTREYILKTVFRIAPDEIRDPTDLVSLLCRIHYERKVVPEELVNHCLEIWTRLGIGKEEIRPLFNRDRFMNYLQSQWVRYINASDTSEIHFDHQEIRLYVETFFLEGSLKPIEVDDTATLPEWATCGIIRDPLADARRHLRNLLSKISESIPGENARYADWKQIARLWAGAIMIRGKLHTSLHRGESEEFDRLHLSIESAFRDWLLAHFKSLPNQPYLPAPVMVHHIPHFIAHELARNGGRIALIVMDGMAIDQWLIIKEALGNEFSYREDSVYAWVPTITSISRRSLFAGETPAFIEHTLGGETDEERLWRRFWSGSSGFERLSVGFSKGHHLINESEVDELLHDAMPSILGLVVNTIDNLMHRTTMGTPELHSDIRLWLEKSVFPDLLAGLLERGYAVYITADHGNVSAEGVGRLSQGLLVEETSARARLYDRAVFMEQAHSKYPEDSFAWEGDYLGTGHSVLIADALKAFSDPGKEVVSHGGVSIEEVIVPFIRVMRVQ</sequence>
<dbReference type="Proteomes" id="UP001305652">
    <property type="component" value="Chromosome"/>
</dbReference>
<organism evidence="1 2">
    <name type="scientific">Methanoculleus receptaculi</name>
    <dbReference type="NCBI Taxonomy" id="394967"/>
    <lineage>
        <taxon>Archaea</taxon>
        <taxon>Methanobacteriati</taxon>
        <taxon>Methanobacteriota</taxon>
        <taxon>Stenosarchaea group</taxon>
        <taxon>Methanomicrobia</taxon>
        <taxon>Methanomicrobiales</taxon>
        <taxon>Methanomicrobiaceae</taxon>
        <taxon>Methanoculleus</taxon>
    </lineage>
</organism>
<dbReference type="NCBIfam" id="NF033449">
    <property type="entry name" value="BREX_PglZ_3"/>
    <property type="match status" value="1"/>
</dbReference>
<dbReference type="InterPro" id="IPR017850">
    <property type="entry name" value="Alkaline_phosphatase_core_sf"/>
</dbReference>
<dbReference type="KEGG" id="mrc:R6Y96_05510"/>
<dbReference type="GeneID" id="85732593"/>
<accession>A0AAX4FS80</accession>
<dbReference type="AlphaFoldDB" id="A0AAX4FS80"/>
<evidence type="ECO:0000313" key="2">
    <source>
        <dbReference type="Proteomes" id="UP001305652"/>
    </source>
</evidence>